<organism evidence="17 18">
    <name type="scientific">Bursaphelenchus xylophilus</name>
    <name type="common">Pinewood nematode worm</name>
    <name type="synonym">Aphelenchoides xylophilus</name>
    <dbReference type="NCBI Taxonomy" id="6326"/>
    <lineage>
        <taxon>Eukaryota</taxon>
        <taxon>Metazoa</taxon>
        <taxon>Ecdysozoa</taxon>
        <taxon>Nematoda</taxon>
        <taxon>Chromadorea</taxon>
        <taxon>Rhabditida</taxon>
        <taxon>Tylenchina</taxon>
        <taxon>Tylenchomorpha</taxon>
        <taxon>Aphelenchoidea</taxon>
        <taxon>Aphelenchoididae</taxon>
        <taxon>Bursaphelenchus</taxon>
    </lineage>
</organism>
<evidence type="ECO:0000256" key="10">
    <source>
        <dbReference type="SAM" id="Coils"/>
    </source>
</evidence>
<dbReference type="Pfam" id="PF22697">
    <property type="entry name" value="SOS1_NGEF_PH"/>
    <property type="match status" value="1"/>
</dbReference>
<dbReference type="InterPro" id="IPR046349">
    <property type="entry name" value="C1-like_sf"/>
</dbReference>
<keyword evidence="2" id="KW-0597">Phosphoprotein</keyword>
<evidence type="ECO:0000256" key="2">
    <source>
        <dbReference type="ARBA" id="ARBA00022553"/>
    </source>
</evidence>
<evidence type="ECO:0000256" key="1">
    <source>
        <dbReference type="ARBA" id="ARBA00022443"/>
    </source>
</evidence>
<reference evidence="17" key="1">
    <citation type="submission" date="2020-09" db="EMBL/GenBank/DDBJ databases">
        <authorList>
            <person name="Kikuchi T."/>
        </authorList>
    </citation>
    <scope>NUCLEOTIDE SEQUENCE</scope>
    <source>
        <strain evidence="17">Ka4C1</strain>
    </source>
</reference>
<evidence type="ECO:0000256" key="7">
    <source>
        <dbReference type="ARBA" id="ARBA00022999"/>
    </source>
</evidence>
<dbReference type="CDD" id="cd20810">
    <property type="entry name" value="C1_VAV"/>
    <property type="match status" value="1"/>
</dbReference>
<keyword evidence="3" id="KW-0344">Guanine-nucleotide releasing factor</keyword>
<feature type="coiled-coil region" evidence="10">
    <location>
        <begin position="140"/>
        <end position="167"/>
    </location>
</feature>
<evidence type="ECO:0000313" key="17">
    <source>
        <dbReference type="EMBL" id="CAD5235724.1"/>
    </source>
</evidence>
<dbReference type="Proteomes" id="UP000659654">
    <property type="component" value="Unassembled WGS sequence"/>
</dbReference>
<dbReference type="InterPro" id="IPR001452">
    <property type="entry name" value="SH3_domain"/>
</dbReference>
<dbReference type="PROSITE" id="PS50081">
    <property type="entry name" value="ZF_DAG_PE_2"/>
    <property type="match status" value="1"/>
</dbReference>
<dbReference type="PROSITE" id="PS50001">
    <property type="entry name" value="SH2"/>
    <property type="match status" value="1"/>
</dbReference>
<feature type="domain" description="Phorbol-ester/DAG-type" evidence="16">
    <location>
        <begin position="560"/>
        <end position="608"/>
    </location>
</feature>
<dbReference type="PANTHER" id="PTHR45818">
    <property type="entry name" value="PROTEIN VAV"/>
    <property type="match status" value="1"/>
</dbReference>
<dbReference type="SUPFAM" id="SSF50044">
    <property type="entry name" value="SH3-domain"/>
    <property type="match status" value="2"/>
</dbReference>
<dbReference type="Pfam" id="PF00017">
    <property type="entry name" value="SH2"/>
    <property type="match status" value="1"/>
</dbReference>
<feature type="domain" description="SH3" evidence="12">
    <location>
        <begin position="637"/>
        <end position="699"/>
    </location>
</feature>
<name>A0A811M795_BURXY</name>
<dbReference type="SUPFAM" id="SSF47576">
    <property type="entry name" value="Calponin-homology domain, CH-domain"/>
    <property type="match status" value="1"/>
</dbReference>
<evidence type="ECO:0000259" key="15">
    <source>
        <dbReference type="PROSITE" id="PS50021"/>
    </source>
</evidence>
<dbReference type="AlphaFoldDB" id="A0A811M795"/>
<keyword evidence="7 8" id="KW-0727">SH2 domain</keyword>
<evidence type="ECO:0000259" key="11">
    <source>
        <dbReference type="PROSITE" id="PS50001"/>
    </source>
</evidence>
<dbReference type="Pfam" id="PF00621">
    <property type="entry name" value="RhoGEF"/>
    <property type="match status" value="1"/>
</dbReference>
<dbReference type="PROSITE" id="PS50021">
    <property type="entry name" value="CH"/>
    <property type="match status" value="1"/>
</dbReference>
<dbReference type="Gene3D" id="1.20.900.10">
    <property type="entry name" value="Dbl homology (DH) domain"/>
    <property type="match status" value="1"/>
</dbReference>
<evidence type="ECO:0000256" key="5">
    <source>
        <dbReference type="ARBA" id="ARBA00022771"/>
    </source>
</evidence>
<dbReference type="InterPro" id="IPR001715">
    <property type="entry name" value="CH_dom"/>
</dbReference>
<sequence>MELWQQCVQWLRACGVLQDFIKFERLEAFAYFLKDGILLCRLAQRLDENSIDESQIHTNATCDSEFISAANIARFLRICKENFGLADADLFDEADLYELGDFRRVLHVLSLLSWSNNSRGLGLTPFPQTEPPNRNTLNLSHEEEDLYTELRHRADQLNDEVLAIRQNYRALNGIKQKRDEQLYSSFVEKKRAITSFKPSNKREFYMKELLDTENNYCDTLAMILHDYYEPMSKFVLEEDMKKIFINMKDLLPLHQDFLRYLQPAVMHSLGLDAPNNGMDLNDNRKINVGDVFLAFKTRFVIYGEYCSYMDSGREHILKLMKDNVQFSRMLNECDQNSEQNQFKLWDLISVPMQRILKYHVVLKAIFDSTDIAHPEHKAVEDAYEGMKDVSDYINEAKRDFETMFFFNELMQKVQYECNYLAFGRPVQDGQVKVYDPKVSDSTKQRHVFLFERMIMFCKIAKNEKYEFRSQYALSDLQMADEEQSNKSATLPRKLTQTIFDNRNSFMLVFRRQLPTGTVPATEPPGYIQFIFKTEAQRDLWKKNVEKALDISEPQQAILKHHKVFYKTYKEAVACDACKRLLNGLFLQGYNCKVCNQNLHYNCLGLQVCAGSRPRPRPRTSHQSFNGTLNNNVLQRYMSGERVQAVQSIASPDSAVLSFQKDDVIEVVQENQDGTITGRLIRTPSKIGVIRRDSVRRVPSNQGFTPTGSQTSLVQRRSSFNHLIQVDNLPAGRILPRRSTHDRISASSTSEFPMNMPLISSAILDYHCPAEEDRPIKDYPWYFSNLTREEAQNFIENQPDGTFLVRWSQTQSILALSVAYQGVAKHMKIEYDTSRSMYYLHDSIFFHNIPSLINCYRKMDLSEGFKNMSGTLSGTPFRTTHYQAVHAFQHATDTQKYLAIEPNEMITIIDTSGEENGWWKGESEATGKIGYFPLSYVREVPPFNDELMT</sequence>
<dbReference type="Pfam" id="PF00018">
    <property type="entry name" value="SH3_1"/>
    <property type="match status" value="1"/>
</dbReference>
<dbReference type="Proteomes" id="UP000582659">
    <property type="component" value="Unassembled WGS sequence"/>
</dbReference>
<dbReference type="SMART" id="SM00233">
    <property type="entry name" value="PH"/>
    <property type="match status" value="1"/>
</dbReference>
<evidence type="ECO:0000313" key="18">
    <source>
        <dbReference type="Proteomes" id="UP000659654"/>
    </source>
</evidence>
<dbReference type="InterPro" id="IPR001849">
    <property type="entry name" value="PH_domain"/>
</dbReference>
<dbReference type="SMR" id="A0A811M795"/>
<dbReference type="InterPro" id="IPR035899">
    <property type="entry name" value="DBL_dom_sf"/>
</dbReference>
<dbReference type="SMART" id="SM00252">
    <property type="entry name" value="SH2"/>
    <property type="match status" value="1"/>
</dbReference>
<dbReference type="Pfam" id="PF00130">
    <property type="entry name" value="C1_1"/>
    <property type="match status" value="1"/>
</dbReference>
<dbReference type="PROSITE" id="PS00479">
    <property type="entry name" value="ZF_DAG_PE_1"/>
    <property type="match status" value="1"/>
</dbReference>
<evidence type="ECO:0000256" key="8">
    <source>
        <dbReference type="PROSITE-ProRule" id="PRU00191"/>
    </source>
</evidence>
<dbReference type="GO" id="GO:0005737">
    <property type="term" value="C:cytoplasm"/>
    <property type="evidence" value="ECO:0007669"/>
    <property type="project" value="TreeGrafter"/>
</dbReference>
<comment type="caution">
    <text evidence="17">The sequence shown here is derived from an EMBL/GenBank/DDBJ whole genome shotgun (WGS) entry which is preliminary data.</text>
</comment>
<dbReference type="SUPFAM" id="SSF57889">
    <property type="entry name" value="Cysteine-rich domain"/>
    <property type="match status" value="1"/>
</dbReference>
<proteinExistence type="predicted"/>
<protein>
    <submittedName>
        <fullName evidence="17">(pine wood nematode) hypothetical protein</fullName>
    </submittedName>
</protein>
<dbReference type="Pfam" id="PF00307">
    <property type="entry name" value="CH"/>
    <property type="match status" value="1"/>
</dbReference>
<dbReference type="InterPro" id="IPR036860">
    <property type="entry name" value="SH2_dom_sf"/>
</dbReference>
<dbReference type="GO" id="GO:0005085">
    <property type="term" value="F:guanyl-nucleotide exchange factor activity"/>
    <property type="evidence" value="ECO:0007669"/>
    <property type="project" value="UniProtKB-KW"/>
</dbReference>
<evidence type="ECO:0000259" key="16">
    <source>
        <dbReference type="PROSITE" id="PS50081"/>
    </source>
</evidence>
<keyword evidence="5" id="KW-0863">Zinc-finger</keyword>
<evidence type="ECO:0000256" key="4">
    <source>
        <dbReference type="ARBA" id="ARBA00022723"/>
    </source>
</evidence>
<dbReference type="SMART" id="SM00325">
    <property type="entry name" value="RhoGEF"/>
    <property type="match status" value="1"/>
</dbReference>
<keyword evidence="10" id="KW-0175">Coiled coil</keyword>
<keyword evidence="1 9" id="KW-0728">SH3 domain</keyword>
<dbReference type="SMART" id="SM00033">
    <property type="entry name" value="CH"/>
    <property type="match status" value="1"/>
</dbReference>
<dbReference type="SUPFAM" id="SSF48065">
    <property type="entry name" value="DBL homology domain (DH-domain)"/>
    <property type="match status" value="1"/>
</dbReference>
<evidence type="ECO:0000256" key="9">
    <source>
        <dbReference type="PROSITE-ProRule" id="PRU00192"/>
    </source>
</evidence>
<evidence type="ECO:0000256" key="3">
    <source>
        <dbReference type="ARBA" id="ARBA00022658"/>
    </source>
</evidence>
<dbReference type="GO" id="GO:0016477">
    <property type="term" value="P:cell migration"/>
    <property type="evidence" value="ECO:0007669"/>
    <property type="project" value="TreeGrafter"/>
</dbReference>
<dbReference type="GO" id="GO:0008270">
    <property type="term" value="F:zinc ion binding"/>
    <property type="evidence" value="ECO:0007669"/>
    <property type="project" value="UniProtKB-KW"/>
</dbReference>
<keyword evidence="18" id="KW-1185">Reference proteome</keyword>
<dbReference type="EMBL" id="CAJFDI010000006">
    <property type="protein sequence ID" value="CAD5235724.1"/>
    <property type="molecule type" value="Genomic_DNA"/>
</dbReference>
<dbReference type="SUPFAM" id="SSF50729">
    <property type="entry name" value="PH domain-like"/>
    <property type="match status" value="1"/>
</dbReference>
<dbReference type="CDD" id="cd00160">
    <property type="entry name" value="RhoGEF"/>
    <property type="match status" value="1"/>
</dbReference>
<dbReference type="InterPro" id="IPR000219">
    <property type="entry name" value="DH_dom"/>
</dbReference>
<dbReference type="InterPro" id="IPR055251">
    <property type="entry name" value="SOS1_NGEF_PH"/>
</dbReference>
<dbReference type="Gene3D" id="2.30.29.30">
    <property type="entry name" value="Pleckstrin-homology domain (PH domain)/Phosphotyrosine-binding domain (PTB)"/>
    <property type="match status" value="1"/>
</dbReference>
<dbReference type="PROSITE" id="PS50010">
    <property type="entry name" value="DH_2"/>
    <property type="match status" value="1"/>
</dbReference>
<dbReference type="InterPro" id="IPR036028">
    <property type="entry name" value="SH3-like_dom_sf"/>
</dbReference>
<gene>
    <name evidence="17" type="ORF">BXYJ_LOCUS15815</name>
</gene>
<dbReference type="PROSITE" id="PS50002">
    <property type="entry name" value="SH3"/>
    <property type="match status" value="2"/>
</dbReference>
<feature type="domain" description="DH" evidence="14">
    <location>
        <begin position="201"/>
        <end position="396"/>
    </location>
</feature>
<dbReference type="Gene3D" id="2.30.30.40">
    <property type="entry name" value="SH3 Domains"/>
    <property type="match status" value="2"/>
</dbReference>
<evidence type="ECO:0000259" key="14">
    <source>
        <dbReference type="PROSITE" id="PS50010"/>
    </source>
</evidence>
<dbReference type="PROSITE" id="PS50003">
    <property type="entry name" value="PH_DOMAIN"/>
    <property type="match status" value="1"/>
</dbReference>
<dbReference type="Gene3D" id="1.10.418.10">
    <property type="entry name" value="Calponin-like domain"/>
    <property type="match status" value="1"/>
</dbReference>
<dbReference type="InterPro" id="IPR002219">
    <property type="entry name" value="PKC_DAG/PE"/>
</dbReference>
<dbReference type="Gene3D" id="3.30.60.20">
    <property type="match status" value="1"/>
</dbReference>
<feature type="domain" description="SH2" evidence="11">
    <location>
        <begin position="780"/>
        <end position="857"/>
    </location>
</feature>
<keyword evidence="4" id="KW-0479">Metal-binding</keyword>
<dbReference type="SMART" id="SM00326">
    <property type="entry name" value="SH3"/>
    <property type="match status" value="2"/>
</dbReference>
<feature type="domain" description="Calponin-homology (CH)" evidence="15">
    <location>
        <begin position="1"/>
        <end position="117"/>
    </location>
</feature>
<dbReference type="InterPro" id="IPR036872">
    <property type="entry name" value="CH_dom_sf"/>
</dbReference>
<dbReference type="OrthoDB" id="5340910at2759"/>
<dbReference type="InterPro" id="IPR000980">
    <property type="entry name" value="SH2"/>
</dbReference>
<dbReference type="InterPro" id="IPR011993">
    <property type="entry name" value="PH-like_dom_sf"/>
</dbReference>
<evidence type="ECO:0000259" key="13">
    <source>
        <dbReference type="PROSITE" id="PS50003"/>
    </source>
</evidence>
<dbReference type="EMBL" id="CAJFCV020000006">
    <property type="protein sequence ID" value="CAG9132261.1"/>
    <property type="molecule type" value="Genomic_DNA"/>
</dbReference>
<dbReference type="PANTHER" id="PTHR45818:SF3">
    <property type="entry name" value="PROTEIN VAV"/>
    <property type="match status" value="1"/>
</dbReference>
<evidence type="ECO:0000256" key="6">
    <source>
        <dbReference type="ARBA" id="ARBA00022833"/>
    </source>
</evidence>
<dbReference type="SUPFAM" id="SSF55550">
    <property type="entry name" value="SH2 domain"/>
    <property type="match status" value="1"/>
</dbReference>
<evidence type="ECO:0000259" key="12">
    <source>
        <dbReference type="PROSITE" id="PS50002"/>
    </source>
</evidence>
<feature type="domain" description="SH3" evidence="12">
    <location>
        <begin position="876"/>
        <end position="941"/>
    </location>
</feature>
<dbReference type="Gene3D" id="3.30.505.10">
    <property type="entry name" value="SH2 domain"/>
    <property type="match status" value="1"/>
</dbReference>
<keyword evidence="6" id="KW-0862">Zinc</keyword>
<accession>A0A811M795</accession>
<feature type="domain" description="PH" evidence="13">
    <location>
        <begin position="424"/>
        <end position="549"/>
    </location>
</feature>